<comment type="caution">
    <text evidence="4">The sequence shown here is derived from an EMBL/GenBank/DDBJ whole genome shotgun (WGS) entry which is preliminary data.</text>
</comment>
<dbReference type="RefSeq" id="WP_009505970.1">
    <property type="nucleotide sequence ID" value="NZ_LIGL01000026.1"/>
</dbReference>
<dbReference type="CDD" id="cd04623">
    <property type="entry name" value="CBS_pair_bac_euk"/>
    <property type="match status" value="1"/>
</dbReference>
<feature type="domain" description="CBS" evidence="3">
    <location>
        <begin position="40"/>
        <end position="97"/>
    </location>
</feature>
<dbReference type="EMBL" id="QLMG01000029">
    <property type="protein sequence ID" value="RAK14118.1"/>
    <property type="molecule type" value="Genomic_DNA"/>
</dbReference>
<dbReference type="PROSITE" id="PS51371">
    <property type="entry name" value="CBS"/>
    <property type="match status" value="2"/>
</dbReference>
<dbReference type="Proteomes" id="UP000249165">
    <property type="component" value="Unassembled WGS sequence"/>
</dbReference>
<dbReference type="InterPro" id="IPR046342">
    <property type="entry name" value="CBS_dom_sf"/>
</dbReference>
<dbReference type="OrthoDB" id="9807125at2"/>
<proteinExistence type="predicted"/>
<gene>
    <name evidence="4" type="ORF">ATI53_102911</name>
</gene>
<feature type="domain" description="CBS" evidence="3">
    <location>
        <begin position="106"/>
        <end position="162"/>
    </location>
</feature>
<dbReference type="Gene3D" id="3.10.580.10">
    <property type="entry name" value="CBS-domain"/>
    <property type="match status" value="1"/>
</dbReference>
<dbReference type="InterPro" id="IPR044725">
    <property type="entry name" value="CBSX3_CBS_dom"/>
</dbReference>
<dbReference type="SUPFAM" id="SSF54631">
    <property type="entry name" value="CBS-domain pair"/>
    <property type="match status" value="1"/>
</dbReference>
<evidence type="ECO:0000256" key="2">
    <source>
        <dbReference type="PROSITE-ProRule" id="PRU00703"/>
    </source>
</evidence>
<reference evidence="4 5" key="1">
    <citation type="submission" date="2018-06" db="EMBL/GenBank/DDBJ databases">
        <title>Genomic Encyclopedia of Archaeal and Bacterial Type Strains, Phase II (KMG-II): from individual species to whole genera.</title>
        <authorList>
            <person name="Goeker M."/>
        </authorList>
    </citation>
    <scope>NUCLEOTIDE SEQUENCE [LARGE SCALE GENOMIC DNA]</scope>
    <source>
        <strain evidence="4 5">DSM 22011</strain>
    </source>
</reference>
<dbReference type="InterPro" id="IPR000644">
    <property type="entry name" value="CBS_dom"/>
</dbReference>
<name>A0A327XYQ6_9RHOB</name>
<keyword evidence="1 2" id="KW-0129">CBS domain</keyword>
<protein>
    <submittedName>
        <fullName evidence="4">CBS domain protein</fullName>
    </submittedName>
</protein>
<keyword evidence="5" id="KW-1185">Reference proteome</keyword>
<evidence type="ECO:0000256" key="1">
    <source>
        <dbReference type="ARBA" id="ARBA00023122"/>
    </source>
</evidence>
<accession>A0A327XYQ6</accession>
<dbReference type="Pfam" id="PF00571">
    <property type="entry name" value="CBS"/>
    <property type="match status" value="2"/>
</dbReference>
<dbReference type="PANTHER" id="PTHR43080">
    <property type="entry name" value="CBS DOMAIN-CONTAINING PROTEIN CBSX3, MITOCHONDRIAL"/>
    <property type="match status" value="1"/>
</dbReference>
<sequence length="172" mass="19137">MPASYQPHTRDDDPEHTVSQSLETNLRAADLTVRHLIDQKGRAVFSTSADETIGTVVRLLRDNDIGAVMVLDAQSSLVGILSERDIVRRLADTPGQTLPQTVAELMTRNVETCTLDDLLVSVLRRMTDGRFRHMPVMENGAVIGLISVRDVVRYRLTALEYEALQLKQLIVG</sequence>
<evidence type="ECO:0000313" key="5">
    <source>
        <dbReference type="Proteomes" id="UP000249165"/>
    </source>
</evidence>
<evidence type="ECO:0000313" key="4">
    <source>
        <dbReference type="EMBL" id="RAK14118.1"/>
    </source>
</evidence>
<dbReference type="InterPro" id="IPR051257">
    <property type="entry name" value="Diverse_CBS-Domain"/>
</dbReference>
<dbReference type="SMART" id="SM00116">
    <property type="entry name" value="CBS"/>
    <property type="match status" value="2"/>
</dbReference>
<organism evidence="4 5">
    <name type="scientific">Salipiger aestuarii</name>
    <dbReference type="NCBI Taxonomy" id="568098"/>
    <lineage>
        <taxon>Bacteria</taxon>
        <taxon>Pseudomonadati</taxon>
        <taxon>Pseudomonadota</taxon>
        <taxon>Alphaproteobacteria</taxon>
        <taxon>Rhodobacterales</taxon>
        <taxon>Roseobacteraceae</taxon>
        <taxon>Salipiger</taxon>
    </lineage>
</organism>
<dbReference type="PANTHER" id="PTHR43080:SF2">
    <property type="entry name" value="CBS DOMAIN-CONTAINING PROTEIN"/>
    <property type="match status" value="1"/>
</dbReference>
<evidence type="ECO:0000259" key="3">
    <source>
        <dbReference type="PROSITE" id="PS51371"/>
    </source>
</evidence>
<dbReference type="AlphaFoldDB" id="A0A327XYQ6"/>